<feature type="domain" description="TACO1/YebC-like N-terminal" evidence="3">
    <location>
        <begin position="32"/>
        <end position="103"/>
    </location>
</feature>
<keyword evidence="5" id="KW-1185">Reference proteome</keyword>
<reference evidence="4 5" key="1">
    <citation type="journal article" date="2015" name="BMC Genomics">
        <title>Insights from the genome of Ophiocordyceps polyrhachis-furcata to pathogenicity and host specificity in insect fungi.</title>
        <authorList>
            <person name="Wichadakul D."/>
            <person name="Kobmoo N."/>
            <person name="Ingsriswang S."/>
            <person name="Tangphatsornruang S."/>
            <person name="Chantasingh D."/>
            <person name="Luangsa-ard J.J."/>
            <person name="Eurwilaichitr L."/>
        </authorList>
    </citation>
    <scope>NUCLEOTIDE SEQUENCE [LARGE SCALE GENOMIC DNA]</scope>
    <source>
        <strain evidence="4 5">BCC 54312</strain>
    </source>
</reference>
<accession>A0A367L6S7</accession>
<dbReference type="InterPro" id="IPR048300">
    <property type="entry name" value="TACO1_YebC-like_2nd/3rd_dom"/>
</dbReference>
<dbReference type="Gene3D" id="1.10.10.200">
    <property type="match status" value="1"/>
</dbReference>
<dbReference type="SUPFAM" id="SSF75625">
    <property type="entry name" value="YebC-like"/>
    <property type="match status" value="1"/>
</dbReference>
<dbReference type="Gene3D" id="3.30.70.980">
    <property type="match status" value="2"/>
</dbReference>
<dbReference type="Pfam" id="PF01709">
    <property type="entry name" value="Transcrip_reg"/>
    <property type="match status" value="1"/>
</dbReference>
<dbReference type="Proteomes" id="UP000253664">
    <property type="component" value="Unassembled WGS sequence"/>
</dbReference>
<dbReference type="InterPro" id="IPR049083">
    <property type="entry name" value="TACO1_YebC_N"/>
</dbReference>
<evidence type="ECO:0000259" key="3">
    <source>
        <dbReference type="Pfam" id="PF20772"/>
    </source>
</evidence>
<dbReference type="EMBL" id="LKCN02000013">
    <property type="protein sequence ID" value="RCI10136.1"/>
    <property type="molecule type" value="Genomic_DNA"/>
</dbReference>
<dbReference type="InterPro" id="IPR029072">
    <property type="entry name" value="YebC-like"/>
</dbReference>
<dbReference type="InterPro" id="IPR026564">
    <property type="entry name" value="Transcrip_reg_TACO1-like_dom3"/>
</dbReference>
<protein>
    <submittedName>
        <fullName evidence="4">Uncharacterized protein</fullName>
    </submittedName>
</protein>
<proteinExistence type="inferred from homology"/>
<dbReference type="OrthoDB" id="2017544at2759"/>
<evidence type="ECO:0000259" key="2">
    <source>
        <dbReference type="Pfam" id="PF01709"/>
    </source>
</evidence>
<feature type="domain" description="TACO1/YebC-like second and third" evidence="2">
    <location>
        <begin position="112"/>
        <end position="273"/>
    </location>
</feature>
<name>A0A367L6S7_9HYPO</name>
<comment type="similarity">
    <text evidence="1">Belongs to the TACO1 family.</text>
</comment>
<comment type="caution">
    <text evidence="4">The sequence shown here is derived from an EMBL/GenBank/DDBJ whole genome shotgun (WGS) entry which is preliminary data.</text>
</comment>
<dbReference type="InterPro" id="IPR002876">
    <property type="entry name" value="Transcrip_reg_TACO1-like"/>
</dbReference>
<dbReference type="GO" id="GO:0005739">
    <property type="term" value="C:mitochondrion"/>
    <property type="evidence" value="ECO:0007669"/>
    <property type="project" value="TreeGrafter"/>
</dbReference>
<sequence length="297" mass="32954">MLVLRSSTRAAFICRPCRRSFVTTAASLAGHNKWSKTKHIKAVTDKKKMAERTTFAKLISMYTRMYGDDIGSNTQLANAISAATKANVPKAVIEGAIARGLGKSTTGEQLHSMPFELFIPGQNIAFIADVETDNKARTLQELRQVLKDNLAVQTSTTFYFDRLGRIIIKPKQATMTSEDILQTALSPSGVVDVDQLPGSQRKFVVATEKTSLRQVVESLSEKPEVEVLESDLAWIPKSDTVVPVDTEDTANHLVSLLSHLREIPEVKAVYGNIQQRKISAAEWERITEHLDVYHHPP</sequence>
<dbReference type="AlphaFoldDB" id="A0A367L6S7"/>
<dbReference type="InterPro" id="IPR017856">
    <property type="entry name" value="Integrase-like_N"/>
</dbReference>
<evidence type="ECO:0000313" key="4">
    <source>
        <dbReference type="EMBL" id="RCI10136.1"/>
    </source>
</evidence>
<dbReference type="Pfam" id="PF20772">
    <property type="entry name" value="TACO1_YebC_N"/>
    <property type="match status" value="1"/>
</dbReference>
<organism evidence="4 5">
    <name type="scientific">Ophiocordyceps polyrhachis-furcata BCC 54312</name>
    <dbReference type="NCBI Taxonomy" id="1330021"/>
    <lineage>
        <taxon>Eukaryota</taxon>
        <taxon>Fungi</taxon>
        <taxon>Dikarya</taxon>
        <taxon>Ascomycota</taxon>
        <taxon>Pezizomycotina</taxon>
        <taxon>Sordariomycetes</taxon>
        <taxon>Hypocreomycetidae</taxon>
        <taxon>Hypocreales</taxon>
        <taxon>Ophiocordycipitaceae</taxon>
        <taxon>Ophiocordyceps</taxon>
    </lineage>
</organism>
<evidence type="ECO:0000256" key="1">
    <source>
        <dbReference type="ARBA" id="ARBA00008724"/>
    </source>
</evidence>
<evidence type="ECO:0000313" key="5">
    <source>
        <dbReference type="Proteomes" id="UP000253664"/>
    </source>
</evidence>
<dbReference type="PANTHER" id="PTHR12532:SF0">
    <property type="entry name" value="TRANSLATIONAL ACTIVATOR OF CYTOCHROME C OXIDASE 1"/>
    <property type="match status" value="1"/>
</dbReference>
<dbReference type="PANTHER" id="PTHR12532">
    <property type="entry name" value="TRANSLATIONAL ACTIVATOR OF CYTOCHROME C OXIDASE 1"/>
    <property type="match status" value="1"/>
</dbReference>
<dbReference type="STRING" id="1330021.A0A367L6S7"/>
<gene>
    <name evidence="4" type="ORF">L249_8415</name>
</gene>